<dbReference type="PANTHER" id="PTHR47842">
    <property type="entry name" value="EXPRESSED PROTEIN"/>
    <property type="match status" value="1"/>
</dbReference>
<organism evidence="2 3">
    <name type="scientific">Penicillium steckii</name>
    <dbReference type="NCBI Taxonomy" id="303698"/>
    <lineage>
        <taxon>Eukaryota</taxon>
        <taxon>Fungi</taxon>
        <taxon>Dikarya</taxon>
        <taxon>Ascomycota</taxon>
        <taxon>Pezizomycotina</taxon>
        <taxon>Eurotiomycetes</taxon>
        <taxon>Eurotiomycetidae</taxon>
        <taxon>Eurotiales</taxon>
        <taxon>Aspergillaceae</taxon>
        <taxon>Penicillium</taxon>
    </lineage>
</organism>
<name>A0A1V6SPW3_9EURO</name>
<dbReference type="Proteomes" id="UP000191285">
    <property type="component" value="Unassembled WGS sequence"/>
</dbReference>
<protein>
    <recommendedName>
        <fullName evidence="4">AB hydrolase-1 domain-containing protein</fullName>
    </recommendedName>
</protein>
<dbReference type="InterPro" id="IPR029058">
    <property type="entry name" value="AB_hydrolase_fold"/>
</dbReference>
<gene>
    <name evidence="2" type="ORF">PENSTE_c026G10416</name>
</gene>
<reference evidence="3" key="1">
    <citation type="journal article" date="2017" name="Nat. Microbiol.">
        <title>Global analysis of biosynthetic gene clusters reveals vast potential of secondary metabolite production in Penicillium species.</title>
        <authorList>
            <person name="Nielsen J.C."/>
            <person name="Grijseels S."/>
            <person name="Prigent S."/>
            <person name="Ji B."/>
            <person name="Dainat J."/>
            <person name="Nielsen K.F."/>
            <person name="Frisvad J.C."/>
            <person name="Workman M."/>
            <person name="Nielsen J."/>
        </authorList>
    </citation>
    <scope>NUCLEOTIDE SEQUENCE [LARGE SCALE GENOMIC DNA]</scope>
    <source>
        <strain evidence="3">IBT 24891</strain>
    </source>
</reference>
<feature type="compositionally biased region" description="Basic and acidic residues" evidence="1">
    <location>
        <begin position="275"/>
        <end position="284"/>
    </location>
</feature>
<feature type="compositionally biased region" description="Polar residues" evidence="1">
    <location>
        <begin position="328"/>
        <end position="377"/>
    </location>
</feature>
<evidence type="ECO:0000313" key="3">
    <source>
        <dbReference type="Proteomes" id="UP000191285"/>
    </source>
</evidence>
<sequence length="486" mass="54607">MEGAIHNGANHACDNLSLPQPGTFEEDNKRRLLLIYVHGFMGSEASFQDFPAHIHDMLTGLLSDSHVVYTRIYPRYKSQGEIQTAAAQFSSWLAPHEADDLDIILLGHSLGGIVAADVALLQRHQILGLINYDVPFLGLHPRVVPTGILSSMPKKDVPPEETLADEQESLGMQPAYKPAAPDPNFDRPWRNDIRLPNRGFLKGVMHFVNKNTDNLARSVFDRVVSSAKFAGCVNNYSELRQRYRNLMELEAGTRNHKRVNFINYYTSSTGRKKSKKEDSTKESTDSIAEEDTDSTAEAKDKDEHREEQNSPTPLSPSSEPSTEPSTEQSLKNLSISETPTQQDETPNPTTKDEQPNTTPSTNEIQSEPSPQHQTPTETLKEASLHLSNTDTTSRNASIDTSNSMTSETSEQKLRKFILLPKNHWKYHDNAHWTAVVMKDIDEVEAHQSMFIPSCPHYDHLVGDTVTLIESWVQDELSWRLAREALD</sequence>
<dbReference type="SUPFAM" id="SSF53474">
    <property type="entry name" value="alpha/beta-Hydrolases"/>
    <property type="match status" value="1"/>
</dbReference>
<dbReference type="PANTHER" id="PTHR47842:SF3">
    <property type="entry name" value="DUF676 DOMAIN-CONTAINING PROTEIN"/>
    <property type="match status" value="1"/>
</dbReference>
<feature type="compositionally biased region" description="Basic and acidic residues" evidence="1">
    <location>
        <begin position="296"/>
        <end position="308"/>
    </location>
</feature>
<dbReference type="GO" id="GO:0017000">
    <property type="term" value="P:antibiotic biosynthetic process"/>
    <property type="evidence" value="ECO:0007669"/>
    <property type="project" value="UniProtKB-ARBA"/>
</dbReference>
<dbReference type="STRING" id="303698.A0A1V6SPW3"/>
<dbReference type="OrthoDB" id="3248508at2759"/>
<keyword evidence="3" id="KW-1185">Reference proteome</keyword>
<evidence type="ECO:0008006" key="4">
    <source>
        <dbReference type="Google" id="ProtNLM"/>
    </source>
</evidence>
<feature type="compositionally biased region" description="Polar residues" evidence="1">
    <location>
        <begin position="385"/>
        <end position="408"/>
    </location>
</feature>
<dbReference type="GO" id="GO:0072330">
    <property type="term" value="P:monocarboxylic acid biosynthetic process"/>
    <property type="evidence" value="ECO:0007669"/>
    <property type="project" value="UniProtKB-ARBA"/>
</dbReference>
<dbReference type="AlphaFoldDB" id="A0A1V6SPW3"/>
<evidence type="ECO:0000256" key="1">
    <source>
        <dbReference type="SAM" id="MobiDB-lite"/>
    </source>
</evidence>
<accession>A0A1V6SPW3</accession>
<comment type="caution">
    <text evidence="2">The sequence shown here is derived from an EMBL/GenBank/DDBJ whole genome shotgun (WGS) entry which is preliminary data.</text>
</comment>
<feature type="compositionally biased region" description="Low complexity" evidence="1">
    <location>
        <begin position="310"/>
        <end position="327"/>
    </location>
</feature>
<feature type="region of interest" description="Disordered" evidence="1">
    <location>
        <begin position="268"/>
        <end position="410"/>
    </location>
</feature>
<proteinExistence type="predicted"/>
<evidence type="ECO:0000313" key="2">
    <source>
        <dbReference type="EMBL" id="OQE15908.1"/>
    </source>
</evidence>
<dbReference type="Gene3D" id="3.40.50.1820">
    <property type="entry name" value="alpha/beta hydrolase"/>
    <property type="match status" value="1"/>
</dbReference>
<dbReference type="EMBL" id="MLKD01000026">
    <property type="protein sequence ID" value="OQE15908.1"/>
    <property type="molecule type" value="Genomic_DNA"/>
</dbReference>